<feature type="non-terminal residue" evidence="2">
    <location>
        <position position="1"/>
    </location>
</feature>
<feature type="compositionally biased region" description="Basic residues" evidence="1">
    <location>
        <begin position="40"/>
        <end position="57"/>
    </location>
</feature>
<proteinExistence type="predicted"/>
<accession>A0A6J4H735</accession>
<organism evidence="2">
    <name type="scientific">uncultured Chloroflexota bacterium</name>
    <dbReference type="NCBI Taxonomy" id="166587"/>
    <lineage>
        <taxon>Bacteria</taxon>
        <taxon>Bacillati</taxon>
        <taxon>Chloroflexota</taxon>
        <taxon>environmental samples</taxon>
    </lineage>
</organism>
<protein>
    <submittedName>
        <fullName evidence="2">Uncharacterized protein</fullName>
    </submittedName>
</protein>
<sequence length="78" mass="8302">VARTPCAACATRRCPAHRPRATGAPAAGARLLAAPDRAADRHRRPCRLGRTGRRRRGAGGPQRPGSRGGRPAVRPHRL</sequence>
<feature type="compositionally biased region" description="Gly residues" evidence="1">
    <location>
        <begin position="58"/>
        <end position="68"/>
    </location>
</feature>
<feature type="non-terminal residue" evidence="2">
    <location>
        <position position="78"/>
    </location>
</feature>
<reference evidence="2" key="1">
    <citation type="submission" date="2020-02" db="EMBL/GenBank/DDBJ databases">
        <authorList>
            <person name="Meier V. D."/>
        </authorList>
    </citation>
    <scope>NUCLEOTIDE SEQUENCE</scope>
    <source>
        <strain evidence="2">AVDCRST_MAG77</strain>
    </source>
</reference>
<gene>
    <name evidence="2" type="ORF">AVDCRST_MAG77-249</name>
</gene>
<evidence type="ECO:0000313" key="2">
    <source>
        <dbReference type="EMBL" id="CAA9216674.1"/>
    </source>
</evidence>
<feature type="compositionally biased region" description="Low complexity" evidence="1">
    <location>
        <begin position="21"/>
        <end position="36"/>
    </location>
</feature>
<feature type="region of interest" description="Disordered" evidence="1">
    <location>
        <begin position="16"/>
        <end position="78"/>
    </location>
</feature>
<dbReference type="AlphaFoldDB" id="A0A6J4H735"/>
<name>A0A6J4H735_9CHLR</name>
<evidence type="ECO:0000256" key="1">
    <source>
        <dbReference type="SAM" id="MobiDB-lite"/>
    </source>
</evidence>
<dbReference type="EMBL" id="CADCTC010000016">
    <property type="protein sequence ID" value="CAA9216674.1"/>
    <property type="molecule type" value="Genomic_DNA"/>
</dbReference>